<accession>A0A6G5AFK3</accession>
<proteinExistence type="predicted"/>
<evidence type="ECO:0000256" key="1">
    <source>
        <dbReference type="SAM" id="Phobius"/>
    </source>
</evidence>
<organism evidence="2">
    <name type="scientific">Rhipicephalus microplus</name>
    <name type="common">Cattle tick</name>
    <name type="synonym">Boophilus microplus</name>
    <dbReference type="NCBI Taxonomy" id="6941"/>
    <lineage>
        <taxon>Eukaryota</taxon>
        <taxon>Metazoa</taxon>
        <taxon>Ecdysozoa</taxon>
        <taxon>Arthropoda</taxon>
        <taxon>Chelicerata</taxon>
        <taxon>Arachnida</taxon>
        <taxon>Acari</taxon>
        <taxon>Parasitiformes</taxon>
        <taxon>Ixodida</taxon>
        <taxon>Ixodoidea</taxon>
        <taxon>Ixodidae</taxon>
        <taxon>Rhipicephalinae</taxon>
        <taxon>Rhipicephalus</taxon>
        <taxon>Boophilus</taxon>
    </lineage>
</organism>
<keyword evidence="1" id="KW-0472">Membrane</keyword>
<sequence>MCSLVFHMWNRKITVAMSITITSFIIIFHYLLQFTSLHWCVAHCMKSTCAITRVTLQSKKGATVFNTLLNLFYFECSLCCRVYCTLYSNQKRKQLFCTASVLINC</sequence>
<protein>
    <submittedName>
        <fullName evidence="2">Uncharacterized protein</fullName>
    </submittedName>
</protein>
<feature type="transmembrane region" description="Helical" evidence="1">
    <location>
        <begin position="12"/>
        <end position="32"/>
    </location>
</feature>
<keyword evidence="1" id="KW-1133">Transmembrane helix</keyword>
<dbReference type="AlphaFoldDB" id="A0A6G5AFK3"/>
<keyword evidence="1" id="KW-0812">Transmembrane</keyword>
<reference evidence="2" key="1">
    <citation type="submission" date="2020-03" db="EMBL/GenBank/DDBJ databases">
        <title>A transcriptome and proteome of the tick Rhipicephalus microplus shaped by the genetic composition of its hosts and developmental stage.</title>
        <authorList>
            <person name="Garcia G.R."/>
            <person name="Ribeiro J.M.C."/>
            <person name="Maruyama S.R."/>
            <person name="Gardinasse L.G."/>
            <person name="Nelson K."/>
            <person name="Ferreira B.R."/>
            <person name="Andrade T.G."/>
            <person name="Santos I.K.F.M."/>
        </authorList>
    </citation>
    <scope>NUCLEOTIDE SEQUENCE</scope>
    <source>
        <strain evidence="2">NSGR</strain>
        <tissue evidence="2">Salivary glands</tissue>
    </source>
</reference>
<name>A0A6G5AFK3_RHIMP</name>
<evidence type="ECO:0000313" key="2">
    <source>
        <dbReference type="EMBL" id="NIE49589.1"/>
    </source>
</evidence>
<dbReference type="EMBL" id="GIKN01007316">
    <property type="protein sequence ID" value="NIE49589.1"/>
    <property type="molecule type" value="Transcribed_RNA"/>
</dbReference>